<comment type="caution">
    <text evidence="2">The sequence shown here is derived from an EMBL/GenBank/DDBJ whole genome shotgun (WGS) entry which is preliminary data.</text>
</comment>
<feature type="transmembrane region" description="Helical" evidence="1">
    <location>
        <begin position="184"/>
        <end position="207"/>
    </location>
</feature>
<dbReference type="Proteomes" id="UP000019149">
    <property type="component" value="Unassembled WGS sequence"/>
</dbReference>
<organism evidence="2 3">
    <name type="scientific">Echinococcus granulosus</name>
    <name type="common">Hydatid tapeworm</name>
    <dbReference type="NCBI Taxonomy" id="6210"/>
    <lineage>
        <taxon>Eukaryota</taxon>
        <taxon>Metazoa</taxon>
        <taxon>Spiralia</taxon>
        <taxon>Lophotrochozoa</taxon>
        <taxon>Platyhelminthes</taxon>
        <taxon>Cestoda</taxon>
        <taxon>Eucestoda</taxon>
        <taxon>Cyclophyllidea</taxon>
        <taxon>Taeniidae</taxon>
        <taxon>Echinococcus</taxon>
        <taxon>Echinococcus granulosus group</taxon>
    </lineage>
</organism>
<proteinExistence type="predicted"/>
<keyword evidence="3" id="KW-1185">Reference proteome</keyword>
<dbReference type="CTD" id="36346457"/>
<keyword evidence="1" id="KW-1133">Transmembrane helix</keyword>
<dbReference type="GeneID" id="36346457"/>
<name>W6ULJ4_ECHGR</name>
<evidence type="ECO:0000313" key="3">
    <source>
        <dbReference type="Proteomes" id="UP000019149"/>
    </source>
</evidence>
<gene>
    <name evidence="2" type="ORF">EGR_10742</name>
</gene>
<dbReference type="KEGG" id="egl:EGR_10742"/>
<dbReference type="EMBL" id="APAU02000261">
    <property type="protein sequence ID" value="EUB54399.1"/>
    <property type="molecule type" value="Genomic_DNA"/>
</dbReference>
<keyword evidence="1" id="KW-0812">Transmembrane</keyword>
<accession>W6ULJ4</accession>
<feature type="transmembrane region" description="Helical" evidence="1">
    <location>
        <begin position="142"/>
        <end position="164"/>
    </location>
</feature>
<evidence type="ECO:0000256" key="1">
    <source>
        <dbReference type="SAM" id="Phobius"/>
    </source>
</evidence>
<dbReference type="AlphaFoldDB" id="W6ULJ4"/>
<evidence type="ECO:0000313" key="2">
    <source>
        <dbReference type="EMBL" id="EUB54399.1"/>
    </source>
</evidence>
<sequence>MAVLHVNQIALTAIHFETARLSIQKVVNFSLGAITFAKVNPCTSHDVHVVALRGQVSFLSYVGKIKTPPTGFQNAGLAPVVAHSNSFNSNNVTSHSVKLLNDKYINSHGLPKVPLTKLPKQTNQKQKQSLHSMQEIDGKDIVVVKIFCIVLAFMLSPHLSVLLLNKQCFKVMIVASYNQRMFSYQQFIVCIFENVTKLLFVAALPFYKSNQSKSNSFLVGGYSLHDVEINNEKYLLQKQ</sequence>
<reference evidence="2 3" key="1">
    <citation type="journal article" date="2013" name="Nat. Genet.">
        <title>The genome of the hydatid tapeworm Echinococcus granulosus.</title>
        <authorList>
            <person name="Zheng H."/>
            <person name="Zhang W."/>
            <person name="Zhang L."/>
            <person name="Zhang Z."/>
            <person name="Li J."/>
            <person name="Lu G."/>
            <person name="Zhu Y."/>
            <person name="Wang Y."/>
            <person name="Huang Y."/>
            <person name="Liu J."/>
            <person name="Kang H."/>
            <person name="Chen J."/>
            <person name="Wang L."/>
            <person name="Chen A."/>
            <person name="Yu S."/>
            <person name="Gao Z."/>
            <person name="Jin L."/>
            <person name="Gu W."/>
            <person name="Wang Z."/>
            <person name="Zhao L."/>
            <person name="Shi B."/>
            <person name="Wen H."/>
            <person name="Lin R."/>
            <person name="Jones M.K."/>
            <person name="Brejova B."/>
            <person name="Vinar T."/>
            <person name="Zhao G."/>
            <person name="McManus D.P."/>
            <person name="Chen Z."/>
            <person name="Zhou Y."/>
            <person name="Wang S."/>
        </authorList>
    </citation>
    <scope>NUCLEOTIDE SEQUENCE [LARGE SCALE GENOMIC DNA]</scope>
</reference>
<protein>
    <submittedName>
        <fullName evidence="2">Uncharacterized protein</fullName>
    </submittedName>
</protein>
<dbReference type="RefSeq" id="XP_024345595.1">
    <property type="nucleotide sequence ID" value="XM_024499991.1"/>
</dbReference>
<keyword evidence="1" id="KW-0472">Membrane</keyword>